<evidence type="ECO:0000313" key="2">
    <source>
        <dbReference type="EMBL" id="OGX90893.1"/>
    </source>
</evidence>
<dbReference type="GO" id="GO:0030170">
    <property type="term" value="F:pyridoxal phosphate binding"/>
    <property type="evidence" value="ECO:0007669"/>
    <property type="project" value="InterPro"/>
</dbReference>
<dbReference type="GO" id="GO:0003824">
    <property type="term" value="F:catalytic activity"/>
    <property type="evidence" value="ECO:0007669"/>
    <property type="project" value="InterPro"/>
</dbReference>
<evidence type="ECO:0000313" key="3">
    <source>
        <dbReference type="Proteomes" id="UP000177506"/>
    </source>
</evidence>
<reference evidence="2 3" key="1">
    <citation type="submission" date="2016-08" db="EMBL/GenBank/DDBJ databases">
        <title>Hymenobacter coccineus sp. nov., Hymenobacter lapidarius sp. nov. and Hymenobacter glacialis sp. nov., isolated from Antarctic soil.</title>
        <authorList>
            <person name="Sedlacek I."/>
            <person name="Kralova S."/>
            <person name="Kyrova K."/>
            <person name="Maslanova I."/>
            <person name="Stankova E."/>
            <person name="Vrbovska V."/>
            <person name="Nemec M."/>
            <person name="Bartak M."/>
            <person name="Svec P."/>
            <person name="Busse H.-J."/>
            <person name="Pantucek R."/>
        </authorList>
    </citation>
    <scope>NUCLEOTIDE SEQUENCE [LARGE SCALE GENOMIC DNA]</scope>
    <source>
        <strain evidence="2 3">CCM 8649</strain>
    </source>
</reference>
<dbReference type="PANTHER" id="PTHR30212">
    <property type="entry name" value="PROTEIN YIIM"/>
    <property type="match status" value="1"/>
</dbReference>
<feature type="domain" description="MOSC" evidence="1">
    <location>
        <begin position="28"/>
        <end position="164"/>
    </location>
</feature>
<dbReference type="OrthoDB" id="9786134at2"/>
<dbReference type="AlphaFoldDB" id="A0A1G1TJ54"/>
<dbReference type="Gene3D" id="2.40.33.20">
    <property type="entry name" value="PK beta-barrel domain-like"/>
    <property type="match status" value="1"/>
</dbReference>
<gene>
    <name evidence="2" type="ORF">BEN49_06090</name>
</gene>
<dbReference type="InterPro" id="IPR011037">
    <property type="entry name" value="Pyrv_Knase-like_insert_dom_sf"/>
</dbReference>
<dbReference type="InterPro" id="IPR052353">
    <property type="entry name" value="Benzoxazolinone_Detox_Enz"/>
</dbReference>
<sequence length="210" mass="22719">MQLLSVNVGRPRVLTWNGREIRTAIFKQPVTGPVALAGVNLAGDEQADLSVHGGSDKAVYAYDAAHYALWRTRLPAWTDWTPGLFGENLTTEGLLETAVRVGDVFGLGTARLRAVQPRQPCYKLNARFDDAGMAARFARAGHPGIYFRVEEPGTVQAGDALTLLEAAATPVTIQDLSHVLTARTVDASRLAEVLALPHLPAEVRRQLTGR</sequence>
<accession>A0A1G1TJ54</accession>
<dbReference type="Proteomes" id="UP000177506">
    <property type="component" value="Unassembled WGS sequence"/>
</dbReference>
<keyword evidence="3" id="KW-1185">Reference proteome</keyword>
<dbReference type="GO" id="GO:0030151">
    <property type="term" value="F:molybdenum ion binding"/>
    <property type="evidence" value="ECO:0007669"/>
    <property type="project" value="InterPro"/>
</dbReference>
<dbReference type="Pfam" id="PF03473">
    <property type="entry name" value="MOSC"/>
    <property type="match status" value="1"/>
</dbReference>
<name>A0A1G1TJ54_9BACT</name>
<dbReference type="InterPro" id="IPR005302">
    <property type="entry name" value="MoCF_Sase_C"/>
</dbReference>
<comment type="caution">
    <text evidence="2">The sequence shown here is derived from an EMBL/GenBank/DDBJ whole genome shotgun (WGS) entry which is preliminary data.</text>
</comment>
<dbReference type="SUPFAM" id="SSF50800">
    <property type="entry name" value="PK beta-barrel domain-like"/>
    <property type="match status" value="1"/>
</dbReference>
<dbReference type="PANTHER" id="PTHR30212:SF2">
    <property type="entry name" value="PROTEIN YIIM"/>
    <property type="match status" value="1"/>
</dbReference>
<protein>
    <recommendedName>
        <fullName evidence="1">MOSC domain-containing protein</fullName>
    </recommendedName>
</protein>
<proteinExistence type="predicted"/>
<dbReference type="RefSeq" id="WP_070742526.1">
    <property type="nucleotide sequence ID" value="NZ_MDZA01000110.1"/>
</dbReference>
<organism evidence="2 3">
    <name type="scientific">Hymenobacter coccineus</name>
    <dbReference type="NCBI Taxonomy" id="1908235"/>
    <lineage>
        <taxon>Bacteria</taxon>
        <taxon>Pseudomonadati</taxon>
        <taxon>Bacteroidota</taxon>
        <taxon>Cytophagia</taxon>
        <taxon>Cytophagales</taxon>
        <taxon>Hymenobacteraceae</taxon>
        <taxon>Hymenobacter</taxon>
    </lineage>
</organism>
<dbReference type="PROSITE" id="PS51340">
    <property type="entry name" value="MOSC"/>
    <property type="match status" value="1"/>
</dbReference>
<evidence type="ECO:0000259" key="1">
    <source>
        <dbReference type="PROSITE" id="PS51340"/>
    </source>
</evidence>
<dbReference type="EMBL" id="MDZA01000110">
    <property type="protein sequence ID" value="OGX90893.1"/>
    <property type="molecule type" value="Genomic_DNA"/>
</dbReference>